<name>Q3ZAC7_DEHM1</name>
<dbReference type="AlphaFoldDB" id="Q3ZAC7"/>
<dbReference type="STRING" id="243164.DET0070"/>
<evidence type="ECO:0000313" key="2">
    <source>
        <dbReference type="Proteomes" id="UP000008289"/>
    </source>
</evidence>
<dbReference type="EMBL" id="CP000027">
    <property type="protein sequence ID" value="AAW39065.1"/>
    <property type="molecule type" value="Genomic_DNA"/>
</dbReference>
<dbReference type="HOGENOM" id="CLU_144718_1_1_0"/>
<accession>Q3ZAC7</accession>
<dbReference type="GeneID" id="3229022"/>
<proteinExistence type="predicted"/>
<organism evidence="1 2">
    <name type="scientific">Dehalococcoides mccartyi (strain ATCC BAA-2266 / KCTC 15142 / 195)</name>
    <name type="common">Dehalococcoides ethenogenes (strain 195)</name>
    <dbReference type="NCBI Taxonomy" id="243164"/>
    <lineage>
        <taxon>Bacteria</taxon>
        <taxon>Bacillati</taxon>
        <taxon>Chloroflexota</taxon>
        <taxon>Dehalococcoidia</taxon>
        <taxon>Dehalococcoidales</taxon>
        <taxon>Dehalococcoidaceae</taxon>
        <taxon>Dehalococcoides</taxon>
    </lineage>
</organism>
<evidence type="ECO:0000313" key="1">
    <source>
        <dbReference type="EMBL" id="AAW39065.1"/>
    </source>
</evidence>
<dbReference type="KEGG" id="det:DET0070"/>
<keyword evidence="2" id="KW-1185">Reference proteome</keyword>
<reference evidence="1 2" key="1">
    <citation type="journal article" date="2005" name="Science">
        <title>Genome sequence of the PCE-dechlorinating bacterium Dehalococcoides ethenogenes.</title>
        <authorList>
            <person name="Seshadri R."/>
            <person name="Adrian L."/>
            <person name="Fouts D.E."/>
            <person name="Eisen J.A."/>
            <person name="Phillippy A.M."/>
            <person name="Methe B.A."/>
            <person name="Ward N.L."/>
            <person name="Nelson W.C."/>
            <person name="Deboy R.T."/>
            <person name="Khouri H.M."/>
            <person name="Kolonay J.F."/>
            <person name="Dodson R.J."/>
            <person name="Daugherty S.C."/>
            <person name="Brinkac L.M."/>
            <person name="Sullivan S.A."/>
            <person name="Madupu R."/>
            <person name="Nelson K.E."/>
            <person name="Kang K.H."/>
            <person name="Impraim M."/>
            <person name="Tran K."/>
            <person name="Robinson J.M."/>
            <person name="Forberger H.A."/>
            <person name="Fraser C.M."/>
            <person name="Zinder S.H."/>
            <person name="Heidelberg J.F."/>
        </authorList>
    </citation>
    <scope>NUCLEOTIDE SEQUENCE [LARGE SCALE GENOMIC DNA]</scope>
    <source>
        <strain evidence="2">ATCC BAA-2266 / KCTC 15142 / 195</strain>
    </source>
</reference>
<evidence type="ECO:0008006" key="3">
    <source>
        <dbReference type="Google" id="ProtNLM"/>
    </source>
</evidence>
<dbReference type="eggNOG" id="COG1191">
    <property type="taxonomic scope" value="Bacteria"/>
</dbReference>
<dbReference type="RefSeq" id="WP_010935877.1">
    <property type="nucleotide sequence ID" value="NC_002936.3"/>
</dbReference>
<sequence>MNTKTYLSQARYLDMRIKSKLQQVDSLNDLATTCTSVMTGMPRNPSGSTSRMADAICKIVDLQNDINHDIDMLVDLKKEIMSVIKAVVNPEHQTLLEKRYLCFLSWEKIAVDMGYDLRYIHKLHTRALDDCRIPAPNEVDTKRH</sequence>
<gene>
    <name evidence="1" type="ordered locus">DET0070</name>
</gene>
<protein>
    <recommendedName>
        <fullName evidence="3">DUF1492 domain-containing protein</fullName>
    </recommendedName>
</protein>
<dbReference type="Proteomes" id="UP000008289">
    <property type="component" value="Chromosome"/>
</dbReference>
<dbReference type="InParanoid" id="Q3ZAC7"/>